<sequence length="956" mass="101679">MWHTVPRPTSVTVRTGPTPFAGRDRELAAVVEVLTHRPAAVLVEGEPGMGRSRLLAELARRPEFAGGRVLRGVCQPLREPFPYGPVLEALRSAGELGPLSPVAGVLRPLLPELADRLPPTPEPLDDPGAQRHRVFRAVREVFVACGPTILLVDDLQWADEGTCDLMRFLAVDLPPELAVVAAYRTGAEPWPGPLGAPVRAAPTVHTARVALGPLDVAAVRAMAVAVLELPRVSDEFATKLHECTGGIPFVVEETVRALRNVPLPAGEGLSDRLLENLEVPAPLRESVTERLAALPAEAAQLTRAAAVLAVPADPATLAEVAGLGDAVRTALLAALSGGLLAELGENRYGFRHPLARKAVYDTVSGPERTLLHTEAMRVLDALPAPPPLLLAQHAHAAGRTQKWLSYAEAAADEAIANGETSRAIDLLQSVLPASDDVGRLATKLSQVALRGFRPDVIETLERVLEDRPLPPAERGTIRLSLGLLLVRTIGRLERGRAEVERAVAELVDRPELAARGINLLAQPIDGLTPLSWHETWARRAFSVHSGLTDAELRLALTVDRISNASHVGDGSAWQEFEALPDIGDSVAERVQLARLWCNLADAQSWSGHLDRASRLVEEGARRASDAGALYAIGLIQATHARLAWFRGDWDGLAEATSDVRARYPELAPIVMETSLVLGGLAAVRGEFAAAADHLAIAFAPADGPMPVVLSAASVLIGVLLASDDVAGACSVADVAVDAARRKGVWVWAASLVPAAAEAFTRADRWSDADAFVEEFARGIAGRDAPFAFAALAAGRAVLTGARGKHLAAAALFDSAASAYACLPMPYLATSMVERAACLRLLAGQRPAVDALSAAAQAYERLGATRDAGRCHHLLREHGAWAPSQRGRRGYGRELSPREREVARMLAEGRTNREIADGLFLSPRTVEQHVAKVLRKLGARGRADVGRHLAADDAALS</sequence>
<dbReference type="InterPro" id="IPR000792">
    <property type="entry name" value="Tscrpt_reg_LuxR_C"/>
</dbReference>
<evidence type="ECO:0000256" key="2">
    <source>
        <dbReference type="ARBA" id="ARBA00022840"/>
    </source>
</evidence>
<dbReference type="SUPFAM" id="SSF46894">
    <property type="entry name" value="C-terminal effector domain of the bipartite response regulators"/>
    <property type="match status" value="1"/>
</dbReference>
<accession>A0ABZ1I3C5</accession>
<dbReference type="SMART" id="SM00421">
    <property type="entry name" value="HTH_LUXR"/>
    <property type="match status" value="1"/>
</dbReference>
<protein>
    <submittedName>
        <fullName evidence="4">AAA family ATPase</fullName>
    </submittedName>
</protein>
<dbReference type="PRINTS" id="PR00038">
    <property type="entry name" value="HTHLUXR"/>
</dbReference>
<evidence type="ECO:0000313" key="5">
    <source>
        <dbReference type="Proteomes" id="UP001330812"/>
    </source>
</evidence>
<dbReference type="CDD" id="cd06170">
    <property type="entry name" value="LuxR_C_like"/>
    <property type="match status" value="1"/>
</dbReference>
<dbReference type="Proteomes" id="UP001330812">
    <property type="component" value="Chromosome"/>
</dbReference>
<dbReference type="PANTHER" id="PTHR16305:SF35">
    <property type="entry name" value="TRANSCRIPTIONAL ACTIVATOR DOMAIN"/>
    <property type="match status" value="1"/>
</dbReference>
<dbReference type="InterPro" id="IPR036388">
    <property type="entry name" value="WH-like_DNA-bd_sf"/>
</dbReference>
<gene>
    <name evidence="4" type="ORF">VSH64_38515</name>
</gene>
<dbReference type="Pfam" id="PF13191">
    <property type="entry name" value="AAA_16"/>
    <property type="match status" value="1"/>
</dbReference>
<keyword evidence="1" id="KW-0547">Nucleotide-binding</keyword>
<dbReference type="InterPro" id="IPR016032">
    <property type="entry name" value="Sig_transdc_resp-reg_C-effctor"/>
</dbReference>
<dbReference type="InterPro" id="IPR041664">
    <property type="entry name" value="AAA_16"/>
</dbReference>
<dbReference type="SUPFAM" id="SSF52540">
    <property type="entry name" value="P-loop containing nucleoside triphosphate hydrolases"/>
    <property type="match status" value="1"/>
</dbReference>
<dbReference type="InterPro" id="IPR027417">
    <property type="entry name" value="P-loop_NTPase"/>
</dbReference>
<dbReference type="Pfam" id="PF00196">
    <property type="entry name" value="GerE"/>
    <property type="match status" value="1"/>
</dbReference>
<organism evidence="4 5">
    <name type="scientific">Amycolatopsis rhabdoformis</name>
    <dbReference type="NCBI Taxonomy" id="1448059"/>
    <lineage>
        <taxon>Bacteria</taxon>
        <taxon>Bacillati</taxon>
        <taxon>Actinomycetota</taxon>
        <taxon>Actinomycetes</taxon>
        <taxon>Pseudonocardiales</taxon>
        <taxon>Pseudonocardiaceae</taxon>
        <taxon>Amycolatopsis</taxon>
    </lineage>
</organism>
<reference evidence="4 5" key="1">
    <citation type="journal article" date="2015" name="Int. J. Syst. Evol. Microbiol.">
        <title>Amycolatopsis rhabdoformis sp. nov., an actinomycete isolated from a tropical forest soil.</title>
        <authorList>
            <person name="Souza W.R."/>
            <person name="Silva R.E."/>
            <person name="Goodfellow M."/>
            <person name="Busarakam K."/>
            <person name="Figueiro F.S."/>
            <person name="Ferreira D."/>
            <person name="Rodrigues-Filho E."/>
            <person name="Moraes L.A.B."/>
            <person name="Zucchi T.D."/>
        </authorList>
    </citation>
    <scope>NUCLEOTIDE SEQUENCE [LARGE SCALE GENOMIC DNA]</scope>
    <source>
        <strain evidence="4 5">NCIMB 14900</strain>
    </source>
</reference>
<dbReference type="PROSITE" id="PS50043">
    <property type="entry name" value="HTH_LUXR_2"/>
    <property type="match status" value="1"/>
</dbReference>
<keyword evidence="5" id="KW-1185">Reference proteome</keyword>
<dbReference type="RefSeq" id="WP_326567673.1">
    <property type="nucleotide sequence ID" value="NZ_CP142149.1"/>
</dbReference>
<evidence type="ECO:0000256" key="1">
    <source>
        <dbReference type="ARBA" id="ARBA00022741"/>
    </source>
</evidence>
<name>A0ABZ1I3C5_9PSEU</name>
<keyword evidence="2" id="KW-0067">ATP-binding</keyword>
<feature type="domain" description="HTH luxR-type" evidence="3">
    <location>
        <begin position="887"/>
        <end position="952"/>
    </location>
</feature>
<evidence type="ECO:0000259" key="3">
    <source>
        <dbReference type="PROSITE" id="PS50043"/>
    </source>
</evidence>
<dbReference type="Gene3D" id="1.10.10.10">
    <property type="entry name" value="Winged helix-like DNA-binding domain superfamily/Winged helix DNA-binding domain"/>
    <property type="match status" value="1"/>
</dbReference>
<proteinExistence type="predicted"/>
<evidence type="ECO:0000313" key="4">
    <source>
        <dbReference type="EMBL" id="WSE28674.1"/>
    </source>
</evidence>
<dbReference type="EMBL" id="CP142149">
    <property type="protein sequence ID" value="WSE28674.1"/>
    <property type="molecule type" value="Genomic_DNA"/>
</dbReference>
<dbReference type="PANTHER" id="PTHR16305">
    <property type="entry name" value="TESTICULAR SOLUBLE ADENYLYL CYCLASE"/>
    <property type="match status" value="1"/>
</dbReference>